<keyword evidence="2" id="KW-1185">Reference proteome</keyword>
<dbReference type="RefSeq" id="XP_025487583.1">
    <property type="nucleotide sequence ID" value="XM_025640270.1"/>
</dbReference>
<proteinExistence type="predicted"/>
<dbReference type="GeneID" id="37143012"/>
<dbReference type="Proteomes" id="UP000248340">
    <property type="component" value="Unassembled WGS sequence"/>
</dbReference>
<dbReference type="EMBL" id="KZ821742">
    <property type="protein sequence ID" value="PYH77383.1"/>
    <property type="molecule type" value="Genomic_DNA"/>
</dbReference>
<evidence type="ECO:0000313" key="1">
    <source>
        <dbReference type="EMBL" id="PYH77383.1"/>
    </source>
</evidence>
<gene>
    <name evidence="1" type="ORF">BO82DRAFT_423871</name>
</gene>
<sequence length="237" mass="27159">MSLTTWIVAVSTSTFAYLYLLHRSLKNGLEHEHFRGPLSNLSNSPSSLNFNSMTTIPPDISKASHDCLYEKVTRRVPRQLLPTTHQPSDLLNILLRRNMAAFAYFPQAYMLWILSGSGSRATFKPSRIRSLDFQRGDIICGIYRVAERRPTSVEFEICSPHGGGEVEGRLLLRFWDEAKEVVFASECVLWITTADGSSLQEKMPLRNPVWRFFHELASWWLLDSGVRYLIDLSMDEE</sequence>
<evidence type="ECO:0000313" key="2">
    <source>
        <dbReference type="Proteomes" id="UP000248340"/>
    </source>
</evidence>
<accession>A0A319CFP9</accession>
<reference evidence="1 2" key="1">
    <citation type="submission" date="2016-12" db="EMBL/GenBank/DDBJ databases">
        <title>The genomes of Aspergillus section Nigri reveals drivers in fungal speciation.</title>
        <authorList>
            <consortium name="DOE Joint Genome Institute"/>
            <person name="Vesth T.C."/>
            <person name="Nybo J."/>
            <person name="Theobald S."/>
            <person name="Brandl J."/>
            <person name="Frisvad J.C."/>
            <person name="Nielsen K.F."/>
            <person name="Lyhne E.K."/>
            <person name="Kogle M.E."/>
            <person name="Kuo A."/>
            <person name="Riley R."/>
            <person name="Clum A."/>
            <person name="Nolan M."/>
            <person name="Lipzen A."/>
            <person name="Salamov A."/>
            <person name="Henrissat B."/>
            <person name="Wiebenga A."/>
            <person name="De Vries R.P."/>
            <person name="Grigoriev I.V."/>
            <person name="Mortensen U.H."/>
            <person name="Andersen M.R."/>
            <person name="Baker S.E."/>
        </authorList>
    </citation>
    <scope>NUCLEOTIDE SEQUENCE [LARGE SCALE GENOMIC DNA]</scope>
    <source>
        <strain evidence="1 2">CBS 121591</strain>
    </source>
</reference>
<protein>
    <submittedName>
        <fullName evidence="1">Uncharacterized protein</fullName>
    </submittedName>
</protein>
<organism evidence="1 2">
    <name type="scientific">Aspergillus uvarum CBS 121591</name>
    <dbReference type="NCBI Taxonomy" id="1448315"/>
    <lineage>
        <taxon>Eukaryota</taxon>
        <taxon>Fungi</taxon>
        <taxon>Dikarya</taxon>
        <taxon>Ascomycota</taxon>
        <taxon>Pezizomycotina</taxon>
        <taxon>Eurotiomycetes</taxon>
        <taxon>Eurotiomycetidae</taxon>
        <taxon>Eurotiales</taxon>
        <taxon>Aspergillaceae</taxon>
        <taxon>Aspergillus</taxon>
        <taxon>Aspergillus subgen. Circumdati</taxon>
    </lineage>
</organism>
<dbReference type="OrthoDB" id="5599753at2759"/>
<name>A0A319CFP9_9EURO</name>
<dbReference type="VEuPathDB" id="FungiDB:BO82DRAFT_423871"/>
<dbReference type="AlphaFoldDB" id="A0A319CFP9"/>